<feature type="transmembrane region" description="Helical" evidence="3">
    <location>
        <begin position="67"/>
        <end position="88"/>
    </location>
</feature>
<organism evidence="4 5">
    <name type="scientific">Salmonella enterica I</name>
    <dbReference type="NCBI Taxonomy" id="59201"/>
    <lineage>
        <taxon>Bacteria</taxon>
        <taxon>Pseudomonadati</taxon>
        <taxon>Pseudomonadota</taxon>
        <taxon>Gammaproteobacteria</taxon>
        <taxon>Enterobacterales</taxon>
        <taxon>Enterobacteriaceae</taxon>
        <taxon>Salmonella</taxon>
    </lineage>
</organism>
<keyword evidence="3" id="KW-1133">Transmembrane helix</keyword>
<accession>A0A379UPX0</accession>
<evidence type="ECO:0000256" key="1">
    <source>
        <dbReference type="ARBA" id="ARBA00004429"/>
    </source>
</evidence>
<dbReference type="Proteomes" id="UP000255534">
    <property type="component" value="Unassembled WGS sequence"/>
</dbReference>
<reference evidence="4 5" key="1">
    <citation type="submission" date="2018-06" db="EMBL/GenBank/DDBJ databases">
        <authorList>
            <consortium name="Pathogen Informatics"/>
            <person name="Doyle S."/>
        </authorList>
    </citation>
    <scope>NUCLEOTIDE SEQUENCE [LARGE SCALE GENOMIC DNA]</scope>
    <source>
        <strain evidence="4 5">NCTC5798</strain>
    </source>
</reference>
<keyword evidence="3" id="KW-0472">Membrane</keyword>
<name>A0A379UPX0_SALET</name>
<feature type="transmembrane region" description="Helical" evidence="3">
    <location>
        <begin position="30"/>
        <end position="46"/>
    </location>
</feature>
<keyword evidence="2" id="KW-0997">Cell inner membrane</keyword>
<dbReference type="AlphaFoldDB" id="A0A379UPX0"/>
<dbReference type="EMBL" id="UGXK01000001">
    <property type="protein sequence ID" value="SUG69432.1"/>
    <property type="molecule type" value="Genomic_DNA"/>
</dbReference>
<evidence type="ECO:0000313" key="5">
    <source>
        <dbReference type="Proteomes" id="UP000255534"/>
    </source>
</evidence>
<dbReference type="SUPFAM" id="SSF103473">
    <property type="entry name" value="MFS general substrate transporter"/>
    <property type="match status" value="1"/>
</dbReference>
<sequence>MMVYYMGTFLGQLLVSKVSGELLHVLPWVTGMILAGILPLLFTRIVNQQTQTRHSSSISAMLKLRQARLGVNGCIISGIVLGSLYGLMPLYLKHQGMANASIGFWMAVLVSAGIFGAMANGTSGGQIWSLAGVTRTGIRCHTR</sequence>
<dbReference type="PANTHER" id="PTHR23521">
    <property type="entry name" value="TRANSPORTER MFS SUPERFAMILY"/>
    <property type="match status" value="1"/>
</dbReference>
<gene>
    <name evidence="4" type="primary">ycaD_2</name>
    <name evidence="4" type="ORF">NCTC5798_00499</name>
</gene>
<dbReference type="GO" id="GO:0005886">
    <property type="term" value="C:plasma membrane"/>
    <property type="evidence" value="ECO:0007669"/>
    <property type="project" value="UniProtKB-SubCell"/>
</dbReference>
<proteinExistence type="predicted"/>
<evidence type="ECO:0000256" key="3">
    <source>
        <dbReference type="SAM" id="Phobius"/>
    </source>
</evidence>
<evidence type="ECO:0000256" key="2">
    <source>
        <dbReference type="ARBA" id="ARBA00022519"/>
    </source>
</evidence>
<protein>
    <submittedName>
        <fullName evidence="4">Transport protein</fullName>
    </submittedName>
</protein>
<dbReference type="PANTHER" id="PTHR23521:SF2">
    <property type="entry name" value="TRANSPORTER MFS SUPERFAMILY"/>
    <property type="match status" value="1"/>
</dbReference>
<keyword evidence="2" id="KW-1003">Cell membrane</keyword>
<feature type="transmembrane region" description="Helical" evidence="3">
    <location>
        <begin position="100"/>
        <end position="119"/>
    </location>
</feature>
<keyword evidence="3" id="KW-0812">Transmembrane</keyword>
<evidence type="ECO:0000313" key="4">
    <source>
        <dbReference type="EMBL" id="SUG69432.1"/>
    </source>
</evidence>
<dbReference type="InterPro" id="IPR036259">
    <property type="entry name" value="MFS_trans_sf"/>
</dbReference>
<comment type="subcellular location">
    <subcellularLocation>
        <location evidence="1">Cell inner membrane</location>
        <topology evidence="1">Multi-pass membrane protein</topology>
    </subcellularLocation>
</comment>